<dbReference type="Proteomes" id="UP000008136">
    <property type="component" value="Chromosome"/>
</dbReference>
<feature type="transmembrane region" description="Helical" evidence="1">
    <location>
        <begin position="249"/>
        <end position="267"/>
    </location>
</feature>
<evidence type="ECO:0000313" key="3">
    <source>
        <dbReference type="EMBL" id="AEA47496.1"/>
    </source>
</evidence>
<dbReference type="HOGENOM" id="CLU_048086_2_0_2"/>
<gene>
    <name evidence="3" type="ordered locus">Arcve_1494</name>
</gene>
<keyword evidence="1" id="KW-0472">Membrane</keyword>
<dbReference type="STRING" id="693661.Arcve_1494"/>
<keyword evidence="1" id="KW-1133">Transmembrane helix</keyword>
<feature type="transmembrane region" description="Helical" evidence="1">
    <location>
        <begin position="89"/>
        <end position="113"/>
    </location>
</feature>
<dbReference type="EMBL" id="CP002588">
    <property type="protein sequence ID" value="AEA47496.1"/>
    <property type="molecule type" value="Genomic_DNA"/>
</dbReference>
<keyword evidence="1" id="KW-0812">Transmembrane</keyword>
<proteinExistence type="predicted"/>
<reference evidence="3 4" key="1">
    <citation type="submission" date="2011-03" db="EMBL/GenBank/DDBJ databases">
        <title>The complete genome of Archaeoglobus veneficus SNP6.</title>
        <authorList>
            <consortium name="US DOE Joint Genome Institute (JGI-PGF)"/>
            <person name="Lucas S."/>
            <person name="Copeland A."/>
            <person name="Lapidus A."/>
            <person name="Bruce D."/>
            <person name="Goodwin L."/>
            <person name="Pitluck S."/>
            <person name="Kyrpides N."/>
            <person name="Mavromatis K."/>
            <person name="Pagani I."/>
            <person name="Ivanova N."/>
            <person name="Mikhailova N."/>
            <person name="Lu M."/>
            <person name="Detter J.C."/>
            <person name="Tapia R."/>
            <person name="Han C."/>
            <person name="Land M."/>
            <person name="Hauser L."/>
            <person name="Markowitz V."/>
            <person name="Cheng J.-F."/>
            <person name="Hugenholtz P."/>
            <person name="Woyke T."/>
            <person name="Wu D."/>
            <person name="Spring S."/>
            <person name="Brambilla E."/>
            <person name="Klenk H.-P."/>
            <person name="Eisen J.A."/>
        </authorList>
    </citation>
    <scope>NUCLEOTIDE SEQUENCE [LARGE SCALE GENOMIC DNA]</scope>
    <source>
        <strain>SNP6</strain>
    </source>
</reference>
<dbReference type="GeneID" id="10394618"/>
<dbReference type="eggNOG" id="arCOG00360">
    <property type="taxonomic scope" value="Archaea"/>
</dbReference>
<dbReference type="AlphaFoldDB" id="F2KP92"/>
<dbReference type="InterPro" id="IPR011642">
    <property type="entry name" value="Gate_dom"/>
</dbReference>
<sequence>MLDIVVAKLLYLLKNVIPVLVIAIVIANILSEFGVIRRISFIFKPLIRFANLSEESALAVVTYLASGSAAMAMLAGFREQRVISERETVIAAFVSSFFSFVNHLFVYFIPVVIPLLGLTAGMLYITARLFVSMCVTATAVIAGHFLLSGEVRARVNNKTEANERTPEEKIRAGLKQAWNVLKKILPRLVVVYVITALLNAYGFFEPLKEIHVGGFPGEASAIIAVGLADTTSAFALAGSMLAEGMLTPVEAVSALLLTSIVTMSVVLVRHSLPGRIAYFGVKLGFKIAVLSALLNVTYTIVALALLLYLT</sequence>
<feature type="transmembrane region" description="Helical" evidence="1">
    <location>
        <begin position="56"/>
        <end position="77"/>
    </location>
</feature>
<evidence type="ECO:0000259" key="2">
    <source>
        <dbReference type="Pfam" id="PF07670"/>
    </source>
</evidence>
<evidence type="ECO:0000256" key="1">
    <source>
        <dbReference type="SAM" id="Phobius"/>
    </source>
</evidence>
<feature type="transmembrane region" description="Helical" evidence="1">
    <location>
        <begin position="219"/>
        <end position="237"/>
    </location>
</feature>
<dbReference type="KEGG" id="ave:Arcve_1494"/>
<dbReference type="RefSeq" id="WP_013684157.1">
    <property type="nucleotide sequence ID" value="NC_015320.1"/>
</dbReference>
<dbReference type="OrthoDB" id="51620at2157"/>
<organism evidence="3 4">
    <name type="scientific">Archaeoglobus veneficus (strain DSM 11195 / SNP6)</name>
    <dbReference type="NCBI Taxonomy" id="693661"/>
    <lineage>
        <taxon>Archaea</taxon>
        <taxon>Methanobacteriati</taxon>
        <taxon>Methanobacteriota</taxon>
        <taxon>Archaeoglobi</taxon>
        <taxon>Archaeoglobales</taxon>
        <taxon>Archaeoglobaceae</taxon>
        <taxon>Archaeoglobus</taxon>
    </lineage>
</organism>
<feature type="transmembrane region" description="Helical" evidence="1">
    <location>
        <begin position="184"/>
        <end position="204"/>
    </location>
</feature>
<feature type="transmembrane region" description="Helical" evidence="1">
    <location>
        <begin position="125"/>
        <end position="147"/>
    </location>
</feature>
<name>F2KP92_ARCVS</name>
<keyword evidence="4" id="KW-1185">Reference proteome</keyword>
<feature type="transmembrane region" description="Helical" evidence="1">
    <location>
        <begin position="12"/>
        <end position="36"/>
    </location>
</feature>
<evidence type="ECO:0000313" key="4">
    <source>
        <dbReference type="Proteomes" id="UP000008136"/>
    </source>
</evidence>
<dbReference type="PANTHER" id="PTHR38139">
    <property type="entry name" value="GATE DOMAIN-CONTAINING PROTEIN"/>
    <property type="match status" value="1"/>
</dbReference>
<feature type="transmembrane region" description="Helical" evidence="1">
    <location>
        <begin position="287"/>
        <end position="309"/>
    </location>
</feature>
<accession>F2KP92</accession>
<dbReference type="Pfam" id="PF07670">
    <property type="entry name" value="Gate"/>
    <property type="match status" value="1"/>
</dbReference>
<dbReference type="PANTHER" id="PTHR38139:SF1">
    <property type="entry name" value="NUCLEOSIDE TRANSPORTER_FEOB GTPASE GATE DOMAIN-CONTAINING PROTEIN"/>
    <property type="match status" value="1"/>
</dbReference>
<feature type="domain" description="Nucleoside transporter/FeoB GTPase Gate" evidence="2">
    <location>
        <begin position="13"/>
        <end position="117"/>
    </location>
</feature>
<dbReference type="InterPro" id="IPR038880">
    <property type="entry name" value="MJ0871-like"/>
</dbReference>
<protein>
    <submittedName>
        <fullName evidence="3">Nucleoside recognition domain protein</fullName>
    </submittedName>
</protein>